<reference evidence="3" key="1">
    <citation type="submission" date="2011-05" db="EMBL/GenBank/DDBJ databases">
        <authorList>
            <person name="Richards S.R."/>
            <person name="Qu J."/>
            <person name="Jiang H."/>
            <person name="Jhangiani S.N."/>
            <person name="Agravi P."/>
            <person name="Goodspeed R."/>
            <person name="Gross S."/>
            <person name="Mandapat C."/>
            <person name="Jackson L."/>
            <person name="Mathew T."/>
            <person name="Pu L."/>
            <person name="Thornton R."/>
            <person name="Saada N."/>
            <person name="Wilczek-Boney K.B."/>
            <person name="Lee S."/>
            <person name="Kovar C."/>
            <person name="Wu Y."/>
            <person name="Scherer S.E."/>
            <person name="Worley K.C."/>
            <person name="Muzny D.M."/>
            <person name="Gibbs R."/>
        </authorList>
    </citation>
    <scope>NUCLEOTIDE SEQUENCE</scope>
    <source>
        <strain evidence="3">Brora</strain>
    </source>
</reference>
<feature type="compositionally biased region" description="Basic residues" evidence="1">
    <location>
        <begin position="34"/>
        <end position="45"/>
    </location>
</feature>
<reference evidence="2" key="2">
    <citation type="submission" date="2015-02" db="UniProtKB">
        <authorList>
            <consortium name="EnsemblMetazoa"/>
        </authorList>
    </citation>
    <scope>IDENTIFICATION</scope>
</reference>
<keyword evidence="3" id="KW-1185">Reference proteome</keyword>
<dbReference type="EnsemblMetazoa" id="SMAR003680-RA">
    <property type="protein sequence ID" value="SMAR003680-PA"/>
    <property type="gene ID" value="SMAR003680"/>
</dbReference>
<dbReference type="HOGENOM" id="CLU_2761008_0_0_1"/>
<accession>T1IRI7</accession>
<evidence type="ECO:0000256" key="1">
    <source>
        <dbReference type="SAM" id="MobiDB-lite"/>
    </source>
</evidence>
<organism evidence="2 3">
    <name type="scientific">Strigamia maritima</name>
    <name type="common">European centipede</name>
    <name type="synonym">Geophilus maritimus</name>
    <dbReference type="NCBI Taxonomy" id="126957"/>
    <lineage>
        <taxon>Eukaryota</taxon>
        <taxon>Metazoa</taxon>
        <taxon>Ecdysozoa</taxon>
        <taxon>Arthropoda</taxon>
        <taxon>Myriapoda</taxon>
        <taxon>Chilopoda</taxon>
        <taxon>Pleurostigmophora</taxon>
        <taxon>Geophilomorpha</taxon>
        <taxon>Linotaeniidae</taxon>
        <taxon>Strigamia</taxon>
    </lineage>
</organism>
<dbReference type="EMBL" id="JH431362">
    <property type="status" value="NOT_ANNOTATED_CDS"/>
    <property type="molecule type" value="Genomic_DNA"/>
</dbReference>
<proteinExistence type="predicted"/>
<feature type="region of interest" description="Disordered" evidence="1">
    <location>
        <begin position="1"/>
        <end position="70"/>
    </location>
</feature>
<feature type="compositionally biased region" description="Basic and acidic residues" evidence="1">
    <location>
        <begin position="53"/>
        <end position="64"/>
    </location>
</feature>
<dbReference type="AlphaFoldDB" id="T1IRI7"/>
<dbReference type="Proteomes" id="UP000014500">
    <property type="component" value="Unassembled WGS sequence"/>
</dbReference>
<name>T1IRI7_STRMM</name>
<evidence type="ECO:0000313" key="3">
    <source>
        <dbReference type="Proteomes" id="UP000014500"/>
    </source>
</evidence>
<feature type="compositionally biased region" description="Basic residues" evidence="1">
    <location>
        <begin position="1"/>
        <end position="10"/>
    </location>
</feature>
<sequence>MASRGRRRTTRTSNKMRLLRRINQTAISKNELKHIRKPPNTRNKRQTTNYKPQTEETRNDHAKPLNEPPC</sequence>
<evidence type="ECO:0000313" key="2">
    <source>
        <dbReference type="EnsemblMetazoa" id="SMAR003680-PA"/>
    </source>
</evidence>
<protein>
    <submittedName>
        <fullName evidence="2">Uncharacterized protein</fullName>
    </submittedName>
</protein>